<organism evidence="3 4">
    <name type="scientific">Phreatobacter cathodiphilus</name>
    <dbReference type="NCBI Taxonomy" id="1868589"/>
    <lineage>
        <taxon>Bacteria</taxon>
        <taxon>Pseudomonadati</taxon>
        <taxon>Pseudomonadota</taxon>
        <taxon>Alphaproteobacteria</taxon>
        <taxon>Hyphomicrobiales</taxon>
        <taxon>Phreatobacteraceae</taxon>
        <taxon>Phreatobacter</taxon>
    </lineage>
</organism>
<dbReference type="Gene3D" id="3.40.30.10">
    <property type="entry name" value="Glutaredoxin"/>
    <property type="match status" value="1"/>
</dbReference>
<name>A0A2S0NDR8_9HYPH</name>
<dbReference type="PROSITE" id="PS50404">
    <property type="entry name" value="GST_NTER"/>
    <property type="match status" value="1"/>
</dbReference>
<dbReference type="CDD" id="cd03046">
    <property type="entry name" value="GST_N_GTT1_like"/>
    <property type="match status" value="1"/>
</dbReference>
<reference evidence="3 4" key="1">
    <citation type="submission" date="2018-03" db="EMBL/GenBank/DDBJ databases">
        <title>Genome sequencing of Phreatobacter sp.</title>
        <authorList>
            <person name="Kim S.-J."/>
            <person name="Heo J."/>
            <person name="Kwon S.-W."/>
        </authorList>
    </citation>
    <scope>NUCLEOTIDE SEQUENCE [LARGE SCALE GENOMIC DNA]</scope>
    <source>
        <strain evidence="3 4">S-12</strain>
    </source>
</reference>
<sequence length="205" mass="22057">MSITIYGIAKSRAIRNLWACEELGLAYTHVPVVYGPMGSRKPDFLAINPNGRVPAADVDGVILWESLAINLHLARKAGGPLAPESVDEEGLMTMWSMWAVTEVEAAALALLQHETVKPEAERDPAVVAKSTETLKAPLAVLEGHLASHGGHLVGNRFTIADLNVACCVFYLRFSGLLADKPAIRGWYEAAMARPAAKKAFALRGD</sequence>
<dbReference type="Gene3D" id="1.20.1050.10">
    <property type="match status" value="1"/>
</dbReference>
<dbReference type="SFLD" id="SFLDS00019">
    <property type="entry name" value="Glutathione_Transferase_(cytos"/>
    <property type="match status" value="1"/>
</dbReference>
<dbReference type="Proteomes" id="UP000237889">
    <property type="component" value="Chromosome"/>
</dbReference>
<keyword evidence="4" id="KW-1185">Reference proteome</keyword>
<dbReference type="SFLD" id="SFLDG01150">
    <property type="entry name" value="Main.1:_Beta-like"/>
    <property type="match status" value="1"/>
</dbReference>
<gene>
    <name evidence="3" type="ORF">C6569_15320</name>
</gene>
<dbReference type="EMBL" id="CP027668">
    <property type="protein sequence ID" value="AVO46314.1"/>
    <property type="molecule type" value="Genomic_DNA"/>
</dbReference>
<feature type="domain" description="GST C-terminal" evidence="2">
    <location>
        <begin position="85"/>
        <end position="205"/>
    </location>
</feature>
<dbReference type="SFLD" id="SFLDG00358">
    <property type="entry name" value="Main_(cytGST)"/>
    <property type="match status" value="1"/>
</dbReference>
<dbReference type="CDD" id="cd03207">
    <property type="entry name" value="GST_C_8"/>
    <property type="match status" value="1"/>
</dbReference>
<accession>A0A2S0NDR8</accession>
<dbReference type="InterPro" id="IPR036249">
    <property type="entry name" value="Thioredoxin-like_sf"/>
</dbReference>
<dbReference type="RefSeq" id="WP_106749655.1">
    <property type="nucleotide sequence ID" value="NZ_CP027668.1"/>
</dbReference>
<dbReference type="InterPro" id="IPR004045">
    <property type="entry name" value="Glutathione_S-Trfase_N"/>
</dbReference>
<dbReference type="AlphaFoldDB" id="A0A2S0NDR8"/>
<evidence type="ECO:0000259" key="2">
    <source>
        <dbReference type="PROSITE" id="PS50405"/>
    </source>
</evidence>
<evidence type="ECO:0000259" key="1">
    <source>
        <dbReference type="PROSITE" id="PS50404"/>
    </source>
</evidence>
<dbReference type="OrthoDB" id="9810080at2"/>
<feature type="domain" description="GST N-terminal" evidence="1">
    <location>
        <begin position="1"/>
        <end position="81"/>
    </location>
</feature>
<dbReference type="PANTHER" id="PTHR44051">
    <property type="entry name" value="GLUTATHIONE S-TRANSFERASE-RELATED"/>
    <property type="match status" value="1"/>
</dbReference>
<dbReference type="SUPFAM" id="SSF47616">
    <property type="entry name" value="GST C-terminal domain-like"/>
    <property type="match status" value="1"/>
</dbReference>
<evidence type="ECO:0000313" key="3">
    <source>
        <dbReference type="EMBL" id="AVO46314.1"/>
    </source>
</evidence>
<dbReference type="Pfam" id="PF02798">
    <property type="entry name" value="GST_N"/>
    <property type="match status" value="1"/>
</dbReference>
<evidence type="ECO:0000313" key="4">
    <source>
        <dbReference type="Proteomes" id="UP000237889"/>
    </source>
</evidence>
<dbReference type="KEGG" id="phr:C6569_15320"/>
<keyword evidence="3" id="KW-0808">Transferase</keyword>
<dbReference type="InterPro" id="IPR010987">
    <property type="entry name" value="Glutathione-S-Trfase_C-like"/>
</dbReference>
<dbReference type="Pfam" id="PF13410">
    <property type="entry name" value="GST_C_2"/>
    <property type="match status" value="1"/>
</dbReference>
<dbReference type="SUPFAM" id="SSF52833">
    <property type="entry name" value="Thioredoxin-like"/>
    <property type="match status" value="1"/>
</dbReference>
<dbReference type="PANTHER" id="PTHR44051:SF8">
    <property type="entry name" value="GLUTATHIONE S-TRANSFERASE GSTA"/>
    <property type="match status" value="1"/>
</dbReference>
<dbReference type="PROSITE" id="PS50405">
    <property type="entry name" value="GST_CTER"/>
    <property type="match status" value="1"/>
</dbReference>
<protein>
    <submittedName>
        <fullName evidence="3">Glutathione S-transferase family protein</fullName>
    </submittedName>
</protein>
<proteinExistence type="predicted"/>
<dbReference type="GO" id="GO:0016740">
    <property type="term" value="F:transferase activity"/>
    <property type="evidence" value="ECO:0007669"/>
    <property type="project" value="UniProtKB-KW"/>
</dbReference>
<dbReference type="InterPro" id="IPR040079">
    <property type="entry name" value="Glutathione_S-Trfase"/>
</dbReference>
<dbReference type="InterPro" id="IPR036282">
    <property type="entry name" value="Glutathione-S-Trfase_C_sf"/>
</dbReference>